<sequence length="406" mass="44812" precursor="true">MTYNTLNKEHHSTVDVSQLVAIFLLMAISVAFVYSATMANEGVAALAWYKQSWFRQIIWFGLGMGAASVVCLVDYHTLTRWAFVAYWLTILTLIAVIIPGIGSMRYGARRWIEIGGQPFQPSEFAKLAFILAQAHFLSRPVDELRQPRIFWKSIAMLGLPFLLILKEPDLGSALVLVPTGFAMLLAAGTPKRYILQLLGIGGVLAVLFVADVLYAPPKFRLPMQDYQKKRLLVYFGRDYGDYAGPGTSQAERLKLREQQFNDSHNVRQALIAVGSGGLTGEGWRQGQQNSLGFLPQAGKHNDFIFSVIAEEKGFVGSVIVITLYAVILFTGIRIAGQARDRLGKLLAVGVVTLIFSHVFINIGMNIRIMPVTGVPLPLLSYGGSSVLGSLIAMGMLQNVYIYRKAY</sequence>
<organism evidence="9 10">
    <name type="scientific">Pedosphaera parvula (strain Ellin514)</name>
    <dbReference type="NCBI Taxonomy" id="320771"/>
    <lineage>
        <taxon>Bacteria</taxon>
        <taxon>Pseudomonadati</taxon>
        <taxon>Verrucomicrobiota</taxon>
        <taxon>Pedosphaerae</taxon>
        <taxon>Pedosphaerales</taxon>
        <taxon>Pedosphaeraceae</taxon>
        <taxon>Pedosphaera</taxon>
    </lineage>
</organism>
<feature type="transmembrane region" description="Helical" evidence="8">
    <location>
        <begin position="194"/>
        <end position="215"/>
    </location>
</feature>
<dbReference type="InterPro" id="IPR018365">
    <property type="entry name" value="Cell_cycle_FtsW-rel_CS"/>
</dbReference>
<keyword evidence="4 8" id="KW-1133">Transmembrane helix</keyword>
<keyword evidence="2 8" id="KW-0812">Transmembrane</keyword>
<dbReference type="Proteomes" id="UP000003688">
    <property type="component" value="Unassembled WGS sequence"/>
</dbReference>
<dbReference type="GO" id="GO:0015648">
    <property type="term" value="F:lipid-linked peptidoglycan transporter activity"/>
    <property type="evidence" value="ECO:0007669"/>
    <property type="project" value="TreeGrafter"/>
</dbReference>
<dbReference type="STRING" id="320771.Cflav_PD3896"/>
<dbReference type="InterPro" id="IPR001182">
    <property type="entry name" value="FtsW/RodA"/>
</dbReference>
<dbReference type="GO" id="GO:0051301">
    <property type="term" value="P:cell division"/>
    <property type="evidence" value="ECO:0007669"/>
    <property type="project" value="InterPro"/>
</dbReference>
<dbReference type="GO" id="GO:0005886">
    <property type="term" value="C:plasma membrane"/>
    <property type="evidence" value="ECO:0007669"/>
    <property type="project" value="TreeGrafter"/>
</dbReference>
<dbReference type="Pfam" id="PF01098">
    <property type="entry name" value="FTSW_RODA_SPOVE"/>
    <property type="match status" value="1"/>
</dbReference>
<keyword evidence="5 8" id="KW-0472">Membrane</keyword>
<reference evidence="9 10" key="1">
    <citation type="journal article" date="2011" name="J. Bacteriol.">
        <title>Genome sequence of 'Pedosphaera parvula' Ellin514, an aerobic Verrucomicrobial isolate from pasture soil.</title>
        <authorList>
            <person name="Kant R."/>
            <person name="van Passel M.W."/>
            <person name="Sangwan P."/>
            <person name="Palva A."/>
            <person name="Lucas S."/>
            <person name="Copeland A."/>
            <person name="Lapidus A."/>
            <person name="Glavina Del Rio T."/>
            <person name="Dalin E."/>
            <person name="Tice H."/>
            <person name="Bruce D."/>
            <person name="Goodwin L."/>
            <person name="Pitluck S."/>
            <person name="Chertkov O."/>
            <person name="Larimer F.W."/>
            <person name="Land M.L."/>
            <person name="Hauser L."/>
            <person name="Brettin T.S."/>
            <person name="Detter J.C."/>
            <person name="Han S."/>
            <person name="de Vos W.M."/>
            <person name="Janssen P.H."/>
            <person name="Smidt H."/>
        </authorList>
    </citation>
    <scope>NUCLEOTIDE SEQUENCE [LARGE SCALE GENOMIC DNA]</scope>
    <source>
        <strain evidence="9 10">Ellin514</strain>
    </source>
</reference>
<evidence type="ECO:0000256" key="2">
    <source>
        <dbReference type="ARBA" id="ARBA00022692"/>
    </source>
</evidence>
<keyword evidence="10" id="KW-1185">Reference proteome</keyword>
<evidence type="ECO:0000256" key="7">
    <source>
        <dbReference type="ARBA" id="ARBA00033270"/>
    </source>
</evidence>
<feature type="transmembrane region" description="Helical" evidence="8">
    <location>
        <begin position="16"/>
        <end position="36"/>
    </location>
</feature>
<feature type="transmembrane region" description="Helical" evidence="8">
    <location>
        <begin position="57"/>
        <end position="75"/>
    </location>
</feature>
<evidence type="ECO:0000256" key="4">
    <source>
        <dbReference type="ARBA" id="ARBA00022989"/>
    </source>
</evidence>
<feature type="transmembrane region" description="Helical" evidence="8">
    <location>
        <begin position="378"/>
        <end position="402"/>
    </location>
</feature>
<gene>
    <name evidence="9" type="ORF">Cflav_PD3896</name>
</gene>
<keyword evidence="3" id="KW-0133">Cell shape</keyword>
<comment type="subcellular location">
    <subcellularLocation>
        <location evidence="1">Membrane</location>
        <topology evidence="1">Multi-pass membrane protein</topology>
    </subcellularLocation>
</comment>
<evidence type="ECO:0000256" key="3">
    <source>
        <dbReference type="ARBA" id="ARBA00022960"/>
    </source>
</evidence>
<evidence type="ECO:0000313" key="10">
    <source>
        <dbReference type="Proteomes" id="UP000003688"/>
    </source>
</evidence>
<evidence type="ECO:0000256" key="5">
    <source>
        <dbReference type="ARBA" id="ARBA00023136"/>
    </source>
</evidence>
<dbReference type="GO" id="GO:0008360">
    <property type="term" value="P:regulation of cell shape"/>
    <property type="evidence" value="ECO:0007669"/>
    <property type="project" value="UniProtKB-KW"/>
</dbReference>
<feature type="transmembrane region" description="Helical" evidence="8">
    <location>
        <begin position="81"/>
        <end position="101"/>
    </location>
</feature>
<comment type="caution">
    <text evidence="9">The sequence shown here is derived from an EMBL/GenBank/DDBJ whole genome shotgun (WGS) entry which is preliminary data.</text>
</comment>
<dbReference type="PROSITE" id="PS00428">
    <property type="entry name" value="FTSW_RODA_SPOVE"/>
    <property type="match status" value="1"/>
</dbReference>
<protein>
    <recommendedName>
        <fullName evidence="7">Cell wall polymerase</fullName>
    </recommendedName>
    <alternativeName>
        <fullName evidence="6">Peptidoglycan polymerase</fullName>
    </alternativeName>
</protein>
<dbReference type="GO" id="GO:0032153">
    <property type="term" value="C:cell division site"/>
    <property type="evidence" value="ECO:0007669"/>
    <property type="project" value="TreeGrafter"/>
</dbReference>
<dbReference type="OrthoDB" id="9812661at2"/>
<dbReference type="RefSeq" id="WP_007414763.1">
    <property type="nucleotide sequence ID" value="NZ_ABOX02000011.1"/>
</dbReference>
<evidence type="ECO:0000256" key="1">
    <source>
        <dbReference type="ARBA" id="ARBA00004141"/>
    </source>
</evidence>
<accession>B9XG17</accession>
<dbReference type="PANTHER" id="PTHR30474">
    <property type="entry name" value="CELL CYCLE PROTEIN"/>
    <property type="match status" value="1"/>
</dbReference>
<evidence type="ECO:0000313" key="9">
    <source>
        <dbReference type="EMBL" id="EEF61179.1"/>
    </source>
</evidence>
<dbReference type="AlphaFoldDB" id="B9XG17"/>
<evidence type="ECO:0000256" key="6">
    <source>
        <dbReference type="ARBA" id="ARBA00032370"/>
    </source>
</evidence>
<dbReference type="PANTHER" id="PTHR30474:SF1">
    <property type="entry name" value="PEPTIDOGLYCAN GLYCOSYLTRANSFERASE MRDB"/>
    <property type="match status" value="1"/>
</dbReference>
<feature type="transmembrane region" description="Helical" evidence="8">
    <location>
        <begin position="346"/>
        <end position="366"/>
    </location>
</feature>
<dbReference type="EMBL" id="ABOX02000011">
    <property type="protein sequence ID" value="EEF61179.1"/>
    <property type="molecule type" value="Genomic_DNA"/>
</dbReference>
<proteinExistence type="predicted"/>
<feature type="transmembrane region" description="Helical" evidence="8">
    <location>
        <begin position="314"/>
        <end position="334"/>
    </location>
</feature>
<evidence type="ECO:0000256" key="8">
    <source>
        <dbReference type="SAM" id="Phobius"/>
    </source>
</evidence>
<name>B9XG17_PEDPL</name>